<keyword evidence="2" id="KW-1185">Reference proteome</keyword>
<dbReference type="KEGG" id="vpy:HZI73_08130"/>
<dbReference type="AlphaFoldDB" id="A0A8J8MIR1"/>
<proteinExistence type="predicted"/>
<dbReference type="EMBL" id="CP058649">
    <property type="protein sequence ID" value="QUI22266.1"/>
    <property type="molecule type" value="Genomic_DNA"/>
</dbReference>
<evidence type="ECO:0000313" key="1">
    <source>
        <dbReference type="EMBL" id="QUI22266.1"/>
    </source>
</evidence>
<dbReference type="RefSeq" id="WP_212697748.1">
    <property type="nucleotide sequence ID" value="NZ_CP058649.1"/>
</dbReference>
<reference evidence="1" key="1">
    <citation type="submission" date="2020-07" db="EMBL/GenBank/DDBJ databases">
        <title>Vallitalea pronyensis genome.</title>
        <authorList>
            <person name="Postec A."/>
        </authorList>
    </citation>
    <scope>NUCLEOTIDE SEQUENCE</scope>
    <source>
        <strain evidence="1">FatNI3</strain>
    </source>
</reference>
<protein>
    <submittedName>
        <fullName evidence="1">Uncharacterized protein</fullName>
    </submittedName>
</protein>
<gene>
    <name evidence="1" type="ORF">HZI73_08130</name>
</gene>
<organism evidence="1 2">
    <name type="scientific">Vallitalea pronyensis</name>
    <dbReference type="NCBI Taxonomy" id="1348613"/>
    <lineage>
        <taxon>Bacteria</taxon>
        <taxon>Bacillati</taxon>
        <taxon>Bacillota</taxon>
        <taxon>Clostridia</taxon>
        <taxon>Lachnospirales</taxon>
        <taxon>Vallitaleaceae</taxon>
        <taxon>Vallitalea</taxon>
    </lineage>
</organism>
<accession>A0A8J8MIR1</accession>
<name>A0A8J8MIR1_9FIRM</name>
<dbReference type="Proteomes" id="UP000683246">
    <property type="component" value="Chromosome"/>
</dbReference>
<evidence type="ECO:0000313" key="2">
    <source>
        <dbReference type="Proteomes" id="UP000683246"/>
    </source>
</evidence>
<sequence length="339" mass="38395">MKIKKTVLGQIDKVYATCIGNVDGKMTCIGASEGEGPCHAYDGEETSILWERPGGTMNIVPIPGRDNAFYGTQHFLPVFDAKQCSLHYIRFEQGTWQTIKVMDFPYLHRFDLFESNGDIYFIGASLCEGKTFVQDWRQPGSVYIGKLKDDYSQPFEVKNIYHGITKNHGFCRVELDHGLRYLITGVEGVFSFEVPESPMDHAWTIQRIMTHEVSDIAVCDLDQDGELEYATIEPFHGNTCVIYKKEKGTLRPIKTIPIAFGHVIWGGQLGKRPTFLLGERRDAMRLISIHHEQGKIVDTLMDEQTGPSQISVRQQGDKTYVLSANRQIDELALYECSEV</sequence>